<dbReference type="GO" id="GO:0005524">
    <property type="term" value="F:ATP binding"/>
    <property type="evidence" value="ECO:0007669"/>
    <property type="project" value="UniProtKB-KW"/>
</dbReference>
<dbReference type="NCBIfam" id="TIGR02397">
    <property type="entry name" value="dnaX_nterm"/>
    <property type="match status" value="1"/>
</dbReference>
<dbReference type="STRING" id="29557.MGALLINA_05720"/>
<keyword evidence="9" id="KW-0548">Nucleotidyltransferase</keyword>
<dbReference type="InterPro" id="IPR045085">
    <property type="entry name" value="HLD_clamp_pol_III_gamma_tau"/>
</dbReference>
<evidence type="ECO:0000256" key="2">
    <source>
        <dbReference type="ARBA" id="ARBA00022705"/>
    </source>
</evidence>
<evidence type="ECO:0000256" key="5">
    <source>
        <dbReference type="ARBA" id="ARBA00022833"/>
    </source>
</evidence>
<comment type="similarity">
    <text evidence="1 9">Belongs to the DnaX/STICHEL family.</text>
</comment>
<name>A0A162MH76_9BACT</name>
<evidence type="ECO:0000313" key="11">
    <source>
        <dbReference type="EMBL" id="OAB48685.1"/>
    </source>
</evidence>
<evidence type="ECO:0000256" key="3">
    <source>
        <dbReference type="ARBA" id="ARBA00022723"/>
    </source>
</evidence>
<feature type="domain" description="AAA+ ATPase" evidence="10">
    <location>
        <begin position="37"/>
        <end position="180"/>
    </location>
</feature>
<dbReference type="EMBL" id="LVLH01000048">
    <property type="protein sequence ID" value="OAB48685.1"/>
    <property type="molecule type" value="Genomic_DNA"/>
</dbReference>
<keyword evidence="7 9" id="KW-0239">DNA-directed DNA polymerase</keyword>
<evidence type="ECO:0000256" key="6">
    <source>
        <dbReference type="ARBA" id="ARBA00022840"/>
    </source>
</evidence>
<dbReference type="NCBIfam" id="NF004046">
    <property type="entry name" value="PRK05563.1"/>
    <property type="match status" value="1"/>
</dbReference>
<sequence length="628" mass="72505">MSYKALYRKYRPSNFSEVLGQENIVQTLENAIQKHRVSHAYLFCGPHGVGKTSMAKIMAAVLNCGHNDNLLEICDVCKKNANSNLDIIEIDAASNNGVDDIREFKDKIEFLPTEGKYKIYIIDEVHMLSKSAFNALLKTLEEPPAHVIFILATTDPQKIPNTILSRVQRFNFKRINNKILAKHIQFILDSQQIEYELQIIPYLARLASGSMRDALSILDQLIVYENDKIKLNDVISLFGLVSNNKIIDLLNNLNEGELKKVLDIFNSIKIGGIEPKQLIESILGIVKDYLIFKKTYDFNFLEYLQEEELNSLNLDDKYALLIAEEFYQLQKNPFFGESLLNLIELTLIKVAKNNNEIKSQKNNKEKKLENKSVLPQNEEREIKYEFKPESIKNEIPNLTHDEIEKTVEQIIEESQELVINQNELKIENDTIENVILNQNEELVDDVLVSTQEIELSNSEGGIPKLDKYYLLPKEEKFNEYLNQEQIKNILVSSNKNKLDQYKEIIARDIITIKNQAQKDLALALSSLQLLAANEEFLFFFGSSQKKPYLEYLKENWNNSNIQNFVKNFFGQEMHIFISGNRNEIKNVINEIKRENENGIISQPVKFGEIKIKQTKTSSDLLLEKLMKI</sequence>
<dbReference type="Proteomes" id="UP000076983">
    <property type="component" value="Unassembled WGS sequence"/>
</dbReference>
<protein>
    <recommendedName>
        <fullName evidence="9">DNA polymerase III subunit gamma/tau</fullName>
        <ecNumber evidence="9">2.7.7.7</ecNumber>
    </recommendedName>
</protein>
<dbReference type="OrthoDB" id="9810148at2"/>
<gene>
    <name evidence="9 11" type="primary">dnaX</name>
    <name evidence="11" type="ORF">MGALLINA_05720</name>
</gene>
<comment type="caution">
    <text evidence="11">The sequence shown here is derived from an EMBL/GenBank/DDBJ whole genome shotgun (WGS) entry which is preliminary data.</text>
</comment>
<comment type="function">
    <text evidence="9">DNA polymerase III is a complex, multichain enzyme responsible for most of the replicative synthesis in bacteria. This DNA polymerase also exhibits 3' to 5' exonuclease activity.</text>
</comment>
<dbReference type="Pfam" id="PF22608">
    <property type="entry name" value="DNAX_ATPase_lid"/>
    <property type="match status" value="1"/>
</dbReference>
<dbReference type="InterPro" id="IPR022754">
    <property type="entry name" value="DNA_pol_III_gamma-3"/>
</dbReference>
<evidence type="ECO:0000256" key="7">
    <source>
        <dbReference type="ARBA" id="ARBA00022932"/>
    </source>
</evidence>
<evidence type="ECO:0000256" key="9">
    <source>
        <dbReference type="RuleBase" id="RU364063"/>
    </source>
</evidence>
<keyword evidence="9" id="KW-0808">Transferase</keyword>
<dbReference type="InterPro" id="IPR003593">
    <property type="entry name" value="AAA+_ATPase"/>
</dbReference>
<dbReference type="CDD" id="cd00009">
    <property type="entry name" value="AAA"/>
    <property type="match status" value="1"/>
</dbReference>
<dbReference type="Gene3D" id="3.40.50.300">
    <property type="entry name" value="P-loop containing nucleotide triphosphate hydrolases"/>
    <property type="match status" value="1"/>
</dbReference>
<dbReference type="CDD" id="cd18137">
    <property type="entry name" value="HLD_clamp_pol_III_gamma_tau"/>
    <property type="match status" value="1"/>
</dbReference>
<accession>A0A162MH76</accession>
<dbReference type="InterPro" id="IPR001270">
    <property type="entry name" value="ClpA/B"/>
</dbReference>
<organism evidence="11 12">
    <name type="scientific">Mycoplasmopsis gallinarum</name>
    <dbReference type="NCBI Taxonomy" id="29557"/>
    <lineage>
        <taxon>Bacteria</taxon>
        <taxon>Bacillati</taxon>
        <taxon>Mycoplasmatota</taxon>
        <taxon>Mycoplasmoidales</taxon>
        <taxon>Metamycoplasmataceae</taxon>
        <taxon>Mycoplasmopsis</taxon>
    </lineage>
</organism>
<dbReference type="InterPro" id="IPR012763">
    <property type="entry name" value="DNA_pol_III_sug/sutau_N"/>
</dbReference>
<dbReference type="PATRIC" id="fig|29557.3.peg.579"/>
<dbReference type="SUPFAM" id="SSF52540">
    <property type="entry name" value="P-loop containing nucleoside triphosphate hydrolases"/>
    <property type="match status" value="1"/>
</dbReference>
<dbReference type="InterPro" id="IPR027417">
    <property type="entry name" value="P-loop_NTPase"/>
</dbReference>
<dbReference type="FunFam" id="3.40.50.300:FF:000014">
    <property type="entry name" value="DNA polymerase III subunit gamma/tau"/>
    <property type="match status" value="1"/>
</dbReference>
<dbReference type="EC" id="2.7.7.7" evidence="9"/>
<dbReference type="Gene3D" id="1.10.8.60">
    <property type="match status" value="1"/>
</dbReference>
<keyword evidence="4 9" id="KW-0547">Nucleotide-binding</keyword>
<dbReference type="PANTHER" id="PTHR11669:SF0">
    <property type="entry name" value="PROTEIN STICHEL-LIKE 2"/>
    <property type="match status" value="1"/>
</dbReference>
<dbReference type="GO" id="GO:0003887">
    <property type="term" value="F:DNA-directed DNA polymerase activity"/>
    <property type="evidence" value="ECO:0007669"/>
    <property type="project" value="UniProtKB-KW"/>
</dbReference>
<evidence type="ECO:0000259" key="10">
    <source>
        <dbReference type="SMART" id="SM00382"/>
    </source>
</evidence>
<evidence type="ECO:0000256" key="8">
    <source>
        <dbReference type="ARBA" id="ARBA00049244"/>
    </source>
</evidence>
<dbReference type="GO" id="GO:0009360">
    <property type="term" value="C:DNA polymerase III complex"/>
    <property type="evidence" value="ECO:0007669"/>
    <property type="project" value="InterPro"/>
</dbReference>
<dbReference type="SMART" id="SM00382">
    <property type="entry name" value="AAA"/>
    <property type="match status" value="1"/>
</dbReference>
<dbReference type="RefSeq" id="WP_063626333.1">
    <property type="nucleotide sequence ID" value="NZ_LVLH01000048.1"/>
</dbReference>
<dbReference type="GO" id="GO:0046872">
    <property type="term" value="F:metal ion binding"/>
    <property type="evidence" value="ECO:0007669"/>
    <property type="project" value="UniProtKB-KW"/>
</dbReference>
<keyword evidence="12" id="KW-1185">Reference proteome</keyword>
<evidence type="ECO:0000256" key="1">
    <source>
        <dbReference type="ARBA" id="ARBA00006360"/>
    </source>
</evidence>
<dbReference type="AlphaFoldDB" id="A0A162MH76"/>
<keyword evidence="3" id="KW-0479">Metal-binding</keyword>
<evidence type="ECO:0000256" key="4">
    <source>
        <dbReference type="ARBA" id="ARBA00022741"/>
    </source>
</evidence>
<dbReference type="Pfam" id="PF12169">
    <property type="entry name" value="DNA_pol3_gamma3"/>
    <property type="match status" value="1"/>
</dbReference>
<evidence type="ECO:0000313" key="12">
    <source>
        <dbReference type="Proteomes" id="UP000076983"/>
    </source>
</evidence>
<keyword evidence="6 9" id="KW-0067">ATP-binding</keyword>
<dbReference type="PRINTS" id="PR00300">
    <property type="entry name" value="CLPPROTEASEA"/>
</dbReference>
<dbReference type="InterPro" id="IPR050238">
    <property type="entry name" value="DNA_Rep/Repair_Clamp_Loader"/>
</dbReference>
<comment type="catalytic activity">
    <reaction evidence="8 9">
        <text>DNA(n) + a 2'-deoxyribonucleoside 5'-triphosphate = DNA(n+1) + diphosphate</text>
        <dbReference type="Rhea" id="RHEA:22508"/>
        <dbReference type="Rhea" id="RHEA-COMP:17339"/>
        <dbReference type="Rhea" id="RHEA-COMP:17340"/>
        <dbReference type="ChEBI" id="CHEBI:33019"/>
        <dbReference type="ChEBI" id="CHEBI:61560"/>
        <dbReference type="ChEBI" id="CHEBI:173112"/>
        <dbReference type="EC" id="2.7.7.7"/>
    </reaction>
</comment>
<dbReference type="GO" id="GO:0006261">
    <property type="term" value="P:DNA-templated DNA replication"/>
    <property type="evidence" value="ECO:0007669"/>
    <property type="project" value="TreeGrafter"/>
</dbReference>
<reference evidence="11 12" key="1">
    <citation type="submission" date="2016-03" db="EMBL/GenBank/DDBJ databases">
        <title>Genome sequence of Mycoplasma gallinarum strain Mgn_IPT.</title>
        <authorList>
            <person name="Yacoub E."/>
            <person name="Sirand-Pugnet P."/>
            <person name="Barre A."/>
            <person name="Maurier F."/>
            <person name="Blanchard A."/>
            <person name="Ben Abdelmoumen B.M."/>
        </authorList>
    </citation>
    <scope>NUCLEOTIDE SEQUENCE [LARGE SCALE GENOMIC DNA]</scope>
    <source>
        <strain evidence="11 12">Mgn_IPT</strain>
    </source>
</reference>
<keyword evidence="5" id="KW-0862">Zinc</keyword>
<dbReference type="Pfam" id="PF13177">
    <property type="entry name" value="DNA_pol3_delta2"/>
    <property type="match status" value="1"/>
</dbReference>
<comment type="subunit">
    <text evidence="9">DNA polymerase III contains a core (composed of alpha, epsilon and theta chains) that associates with a tau subunit. This core dimerizes to form the POLIII' complex. PolIII' associates with the gamma complex (composed of gamma, delta, delta', psi and chi chains) and with the beta chain to form the complete DNA polymerase III complex.</text>
</comment>
<dbReference type="PANTHER" id="PTHR11669">
    <property type="entry name" value="REPLICATION FACTOR C / DNA POLYMERASE III GAMMA-TAU SUBUNIT"/>
    <property type="match status" value="1"/>
</dbReference>
<keyword evidence="2 9" id="KW-0235">DNA replication</keyword>
<proteinExistence type="inferred from homology"/>